<organism evidence="3 4">
    <name type="scientific">Microbacterium insulae</name>
    <dbReference type="NCBI Taxonomy" id="483014"/>
    <lineage>
        <taxon>Bacteria</taxon>
        <taxon>Bacillati</taxon>
        <taxon>Actinomycetota</taxon>
        <taxon>Actinomycetes</taxon>
        <taxon>Micrococcales</taxon>
        <taxon>Microbacteriaceae</taxon>
        <taxon>Microbacterium</taxon>
    </lineage>
</organism>
<sequence>MALPGVRGIDHIGFTVPDLEQAERFLVDILGAVPVYVLGAKRADDDWMSVQLGVHPRTVIEEIRFYRLGNGTNLEVFAYDSADGQAPQPRNSDIGGHHLALYVDDLDAAADYLRSAGVEVMGEPVASAGASAGQRWLYFRSPWGMQFELVSFPHGKAYEAGAPTLLWHPARPGE</sequence>
<dbReference type="InterPro" id="IPR037523">
    <property type="entry name" value="VOC_core"/>
</dbReference>
<dbReference type="SUPFAM" id="SSF54593">
    <property type="entry name" value="Glyoxalase/Bleomycin resistance protein/Dihydroxybiphenyl dioxygenase"/>
    <property type="match status" value="1"/>
</dbReference>
<accession>A0ABW3AJ73</accession>
<proteinExistence type="predicted"/>
<comment type="caution">
    <text evidence="3">The sequence shown here is derived from an EMBL/GenBank/DDBJ whole genome shotgun (WGS) entry which is preliminary data.</text>
</comment>
<dbReference type="PANTHER" id="PTHR43048:SF6">
    <property type="entry name" value="BLR8189 PROTEIN"/>
    <property type="match status" value="1"/>
</dbReference>
<gene>
    <name evidence="3" type="ORF">ACFQ0P_11095</name>
</gene>
<evidence type="ECO:0000256" key="1">
    <source>
        <dbReference type="ARBA" id="ARBA00022723"/>
    </source>
</evidence>
<dbReference type="PANTHER" id="PTHR43048">
    <property type="entry name" value="METHYLMALONYL-COA EPIMERASE"/>
    <property type="match status" value="1"/>
</dbReference>
<protein>
    <submittedName>
        <fullName evidence="3">VOC family protein</fullName>
    </submittedName>
</protein>
<keyword evidence="4" id="KW-1185">Reference proteome</keyword>
<evidence type="ECO:0000313" key="3">
    <source>
        <dbReference type="EMBL" id="MFD0790947.1"/>
    </source>
</evidence>
<dbReference type="Gene3D" id="3.10.180.10">
    <property type="entry name" value="2,3-Dihydroxybiphenyl 1,2-Dioxygenase, domain 1"/>
    <property type="match status" value="1"/>
</dbReference>
<evidence type="ECO:0000313" key="4">
    <source>
        <dbReference type="Proteomes" id="UP001597055"/>
    </source>
</evidence>
<name>A0ABW3AJ73_9MICO</name>
<dbReference type="InterPro" id="IPR029068">
    <property type="entry name" value="Glyas_Bleomycin-R_OHBP_Dase"/>
</dbReference>
<dbReference type="InterPro" id="IPR051785">
    <property type="entry name" value="MMCE/EMCE_epimerase"/>
</dbReference>
<keyword evidence="1" id="KW-0479">Metal-binding</keyword>
<dbReference type="Pfam" id="PF13669">
    <property type="entry name" value="Glyoxalase_4"/>
    <property type="match status" value="1"/>
</dbReference>
<dbReference type="RefSeq" id="WP_204978764.1">
    <property type="nucleotide sequence ID" value="NZ_JBHTII010000001.1"/>
</dbReference>
<evidence type="ECO:0000259" key="2">
    <source>
        <dbReference type="PROSITE" id="PS51819"/>
    </source>
</evidence>
<dbReference type="EMBL" id="JBHTII010000001">
    <property type="protein sequence ID" value="MFD0790947.1"/>
    <property type="molecule type" value="Genomic_DNA"/>
</dbReference>
<reference evidence="4" key="1">
    <citation type="journal article" date="2019" name="Int. J. Syst. Evol. Microbiol.">
        <title>The Global Catalogue of Microorganisms (GCM) 10K type strain sequencing project: providing services to taxonomists for standard genome sequencing and annotation.</title>
        <authorList>
            <consortium name="The Broad Institute Genomics Platform"/>
            <consortium name="The Broad Institute Genome Sequencing Center for Infectious Disease"/>
            <person name="Wu L."/>
            <person name="Ma J."/>
        </authorList>
    </citation>
    <scope>NUCLEOTIDE SEQUENCE [LARGE SCALE GENOMIC DNA]</scope>
    <source>
        <strain evidence="4">CCUG 54523</strain>
    </source>
</reference>
<dbReference type="Proteomes" id="UP001597055">
    <property type="component" value="Unassembled WGS sequence"/>
</dbReference>
<feature type="domain" description="VOC" evidence="2">
    <location>
        <begin position="8"/>
        <end position="152"/>
    </location>
</feature>
<dbReference type="PROSITE" id="PS51819">
    <property type="entry name" value="VOC"/>
    <property type="match status" value="1"/>
</dbReference>